<sequence>MCGRRCVCLGGLAGARLLGEIGDDCTRFADARKLRAHADSAPVTRASDQSRVVTHRRIKNDRLATVASAGRGFG</sequence>
<proteinExistence type="predicted"/>
<dbReference type="Pfam" id="PF02371">
    <property type="entry name" value="Transposase_20"/>
    <property type="match status" value="1"/>
</dbReference>
<evidence type="ECO:0000259" key="1">
    <source>
        <dbReference type="Pfam" id="PF02371"/>
    </source>
</evidence>
<accession>A0ABW4F7R1</accession>
<keyword evidence="3" id="KW-1185">Reference proteome</keyword>
<dbReference type="RefSeq" id="WP_344724980.1">
    <property type="nucleotide sequence ID" value="NZ_BAAAUS010000028.1"/>
</dbReference>
<reference evidence="3" key="1">
    <citation type="journal article" date="2019" name="Int. J. Syst. Evol. Microbiol.">
        <title>The Global Catalogue of Microorganisms (GCM) 10K type strain sequencing project: providing services to taxonomists for standard genome sequencing and annotation.</title>
        <authorList>
            <consortium name="The Broad Institute Genomics Platform"/>
            <consortium name="The Broad Institute Genome Sequencing Center for Infectious Disease"/>
            <person name="Wu L."/>
            <person name="Ma J."/>
        </authorList>
    </citation>
    <scope>NUCLEOTIDE SEQUENCE [LARGE SCALE GENOMIC DNA]</scope>
    <source>
        <strain evidence="3">CCM 7043</strain>
    </source>
</reference>
<dbReference type="EMBL" id="JBHUCO010000054">
    <property type="protein sequence ID" value="MFD1522932.1"/>
    <property type="molecule type" value="Genomic_DNA"/>
</dbReference>
<dbReference type="Proteomes" id="UP001597114">
    <property type="component" value="Unassembled WGS sequence"/>
</dbReference>
<evidence type="ECO:0000313" key="2">
    <source>
        <dbReference type="EMBL" id="MFD1522932.1"/>
    </source>
</evidence>
<name>A0ABW4F7R1_9PSEU</name>
<evidence type="ECO:0000313" key="3">
    <source>
        <dbReference type="Proteomes" id="UP001597114"/>
    </source>
</evidence>
<protein>
    <submittedName>
        <fullName evidence="2">Transposase</fullName>
    </submittedName>
</protein>
<organism evidence="2 3">
    <name type="scientific">Pseudonocardia yunnanensis</name>
    <dbReference type="NCBI Taxonomy" id="58107"/>
    <lineage>
        <taxon>Bacteria</taxon>
        <taxon>Bacillati</taxon>
        <taxon>Actinomycetota</taxon>
        <taxon>Actinomycetes</taxon>
        <taxon>Pseudonocardiales</taxon>
        <taxon>Pseudonocardiaceae</taxon>
        <taxon>Pseudonocardia</taxon>
    </lineage>
</organism>
<feature type="domain" description="Transposase IS116/IS110/IS902 C-terminal" evidence="1">
    <location>
        <begin position="10"/>
        <end position="59"/>
    </location>
</feature>
<comment type="caution">
    <text evidence="2">The sequence shown here is derived from an EMBL/GenBank/DDBJ whole genome shotgun (WGS) entry which is preliminary data.</text>
</comment>
<gene>
    <name evidence="2" type="ORF">ACFSJD_35970</name>
</gene>
<dbReference type="InterPro" id="IPR003346">
    <property type="entry name" value="Transposase_20"/>
</dbReference>